<dbReference type="EMBL" id="CP036287">
    <property type="protein sequence ID" value="QDU67708.1"/>
    <property type="molecule type" value="Genomic_DNA"/>
</dbReference>
<dbReference type="KEGG" id="pbap:Pla133_27960"/>
<dbReference type="RefSeq" id="WP_145066090.1">
    <property type="nucleotide sequence ID" value="NZ_CP036287.1"/>
</dbReference>
<reference evidence="1 2" key="1">
    <citation type="submission" date="2019-02" db="EMBL/GenBank/DDBJ databases">
        <title>Deep-cultivation of Planctomycetes and their phenomic and genomic characterization uncovers novel biology.</title>
        <authorList>
            <person name="Wiegand S."/>
            <person name="Jogler M."/>
            <person name="Boedeker C."/>
            <person name="Pinto D."/>
            <person name="Vollmers J."/>
            <person name="Rivas-Marin E."/>
            <person name="Kohn T."/>
            <person name="Peeters S.H."/>
            <person name="Heuer A."/>
            <person name="Rast P."/>
            <person name="Oberbeckmann S."/>
            <person name="Bunk B."/>
            <person name="Jeske O."/>
            <person name="Meyerdierks A."/>
            <person name="Storesund J.E."/>
            <person name="Kallscheuer N."/>
            <person name="Luecker S."/>
            <person name="Lage O.M."/>
            <person name="Pohl T."/>
            <person name="Merkel B.J."/>
            <person name="Hornburger P."/>
            <person name="Mueller R.-W."/>
            <person name="Bruemmer F."/>
            <person name="Labrenz M."/>
            <person name="Spormann A.M."/>
            <person name="Op den Camp H."/>
            <person name="Overmann J."/>
            <person name="Amann R."/>
            <person name="Jetten M.S.M."/>
            <person name="Mascher T."/>
            <person name="Medema M.H."/>
            <person name="Devos D.P."/>
            <person name="Kaster A.-K."/>
            <person name="Ovreas L."/>
            <person name="Rohde M."/>
            <person name="Galperin M.Y."/>
            <person name="Jogler C."/>
        </authorList>
    </citation>
    <scope>NUCLEOTIDE SEQUENCE [LARGE SCALE GENOMIC DNA]</scope>
    <source>
        <strain evidence="1 2">Pla133</strain>
    </source>
</reference>
<name>A0A518BL71_9BACT</name>
<proteinExistence type="predicted"/>
<sequence length="122" mass="13016">MTELDDKLQPKTLELIERLGTTAQLTKKFHAYTNAGGTNTGSTQTYTLKVGPFQGIGEAFRDSTALLEADLVFYTPGLDAEATCEPGDTISGSGVTGTVVRVDPLRSGERISAFRVFIKGKG</sequence>
<accession>A0A518BL71</accession>
<protein>
    <submittedName>
        <fullName evidence="1">Uncharacterized protein</fullName>
    </submittedName>
</protein>
<gene>
    <name evidence="1" type="ORF">Pla133_27960</name>
</gene>
<evidence type="ECO:0000313" key="2">
    <source>
        <dbReference type="Proteomes" id="UP000316921"/>
    </source>
</evidence>
<organism evidence="1 2">
    <name type="scientific">Engelhardtia mirabilis</name>
    <dbReference type="NCBI Taxonomy" id="2528011"/>
    <lineage>
        <taxon>Bacteria</taxon>
        <taxon>Pseudomonadati</taxon>
        <taxon>Planctomycetota</taxon>
        <taxon>Planctomycetia</taxon>
        <taxon>Planctomycetia incertae sedis</taxon>
        <taxon>Engelhardtia</taxon>
    </lineage>
</organism>
<keyword evidence="2" id="KW-1185">Reference proteome</keyword>
<evidence type="ECO:0000313" key="1">
    <source>
        <dbReference type="EMBL" id="QDU67708.1"/>
    </source>
</evidence>
<dbReference type="Proteomes" id="UP000316921">
    <property type="component" value="Chromosome"/>
</dbReference>
<dbReference type="AlphaFoldDB" id="A0A518BL71"/>